<accession>A0ABX0S6T5</accession>
<dbReference type="PRINTS" id="PR00119">
    <property type="entry name" value="CATATPASE"/>
</dbReference>
<evidence type="ECO:0000313" key="10">
    <source>
        <dbReference type="EMBL" id="NIG59006.1"/>
    </source>
</evidence>
<dbReference type="SUPFAM" id="SSF81665">
    <property type="entry name" value="Calcium ATPase, transmembrane domain M"/>
    <property type="match status" value="1"/>
</dbReference>
<comment type="catalytic activity">
    <reaction evidence="7">
        <text>Ca(2+)(in) + ATP + H2O = Ca(2+)(out) + ADP + phosphate + H(+)</text>
        <dbReference type="Rhea" id="RHEA:18105"/>
        <dbReference type="ChEBI" id="CHEBI:15377"/>
        <dbReference type="ChEBI" id="CHEBI:15378"/>
        <dbReference type="ChEBI" id="CHEBI:29108"/>
        <dbReference type="ChEBI" id="CHEBI:30616"/>
        <dbReference type="ChEBI" id="CHEBI:43474"/>
        <dbReference type="ChEBI" id="CHEBI:456216"/>
        <dbReference type="EC" id="7.2.2.10"/>
    </reaction>
    <physiologicalReaction direction="left-to-right" evidence="7">
        <dbReference type="Rhea" id="RHEA:18106"/>
    </physiologicalReaction>
</comment>
<evidence type="ECO:0000256" key="1">
    <source>
        <dbReference type="ARBA" id="ARBA00004370"/>
    </source>
</evidence>
<keyword evidence="3" id="KW-0106">Calcium</keyword>
<protein>
    <submittedName>
        <fullName evidence="10">Calcium-transporting ATPase type 2C member</fullName>
    </submittedName>
</protein>
<proteinExistence type="inferred from homology"/>
<dbReference type="SUPFAM" id="SSF56784">
    <property type="entry name" value="HAD-like"/>
    <property type="match status" value="1"/>
</dbReference>
<evidence type="ECO:0000256" key="7">
    <source>
        <dbReference type="ARBA" id="ARBA00047282"/>
    </source>
</evidence>
<comment type="similarity">
    <text evidence="2">Belongs to the cation transport ATPase (P-type) (TC 3.A.3) family. Type IIA subfamily.</text>
</comment>
<reference evidence="10" key="1">
    <citation type="submission" date="2018-05" db="EMBL/GenBank/DDBJ databases">
        <authorList>
            <person name="Pedro S.L.S."/>
            <person name="Freitas R.C."/>
            <person name="Barreto A.S."/>
            <person name="Lima A.O.S."/>
        </authorList>
    </citation>
    <scope>NUCLEOTIDE SEQUENCE</scope>
    <source>
        <strain evidence="10">BP203</strain>
        <tissue evidence="10">Muscle</tissue>
    </source>
</reference>
<dbReference type="Pfam" id="PF08282">
    <property type="entry name" value="Hydrolase_3"/>
    <property type="match status" value="1"/>
</dbReference>
<evidence type="ECO:0000256" key="4">
    <source>
        <dbReference type="ARBA" id="ARBA00022692"/>
    </source>
</evidence>
<evidence type="ECO:0000256" key="2">
    <source>
        <dbReference type="ARBA" id="ARBA00005675"/>
    </source>
</evidence>
<dbReference type="Gene3D" id="3.40.50.1000">
    <property type="entry name" value="HAD superfamily/HAD-like"/>
    <property type="match status" value="1"/>
</dbReference>
<comment type="caution">
    <text evidence="10">The sequence shown here is derived from an EMBL/GenBank/DDBJ whole genome shotgun (WGS) entry which is preliminary data.</text>
</comment>
<keyword evidence="11" id="KW-1185">Reference proteome</keyword>
<evidence type="ECO:0000256" key="8">
    <source>
        <dbReference type="SAM" id="Phobius"/>
    </source>
</evidence>
<dbReference type="Gene3D" id="1.20.1110.10">
    <property type="entry name" value="Calcium-transporting ATPase, transmembrane domain"/>
    <property type="match status" value="3"/>
</dbReference>
<keyword evidence="5 8" id="KW-1133">Transmembrane helix</keyword>
<feature type="transmembrane region" description="Helical" evidence="8">
    <location>
        <begin position="143"/>
        <end position="160"/>
    </location>
</feature>
<feature type="transmembrane region" description="Helical" evidence="8">
    <location>
        <begin position="180"/>
        <end position="197"/>
    </location>
</feature>
<keyword evidence="3" id="KW-0813">Transport</keyword>
<keyword evidence="3" id="KW-0109">Calcium transport</keyword>
<dbReference type="InterPro" id="IPR023298">
    <property type="entry name" value="ATPase_P-typ_TM_dom_sf"/>
</dbReference>
<feature type="transmembrane region" description="Helical" evidence="8">
    <location>
        <begin position="209"/>
        <end position="231"/>
    </location>
</feature>
<dbReference type="InterPro" id="IPR006068">
    <property type="entry name" value="ATPase_P-typ_cation-transptr_C"/>
</dbReference>
<dbReference type="PRINTS" id="PR00120">
    <property type="entry name" value="HATPASE"/>
</dbReference>
<organism evidence="10 11">
    <name type="scientific">Pontoporia blainvillei</name>
    <name type="common">Franciscana</name>
    <name type="synonym">Delphinus blainvillei</name>
    <dbReference type="NCBI Taxonomy" id="48723"/>
    <lineage>
        <taxon>Eukaryota</taxon>
        <taxon>Metazoa</taxon>
        <taxon>Chordata</taxon>
        <taxon>Craniata</taxon>
        <taxon>Vertebrata</taxon>
        <taxon>Euteleostomi</taxon>
        <taxon>Mammalia</taxon>
        <taxon>Eutheria</taxon>
        <taxon>Laurasiatheria</taxon>
        <taxon>Artiodactyla</taxon>
        <taxon>Whippomorpha</taxon>
        <taxon>Cetacea</taxon>
        <taxon>Odontoceti</taxon>
        <taxon>Pontoporiidae</taxon>
        <taxon>Pontoporia</taxon>
    </lineage>
</organism>
<dbReference type="InterPro" id="IPR001757">
    <property type="entry name" value="P_typ_ATPase"/>
</dbReference>
<gene>
    <name evidence="10" type="ORF">BU61_2207</name>
</gene>
<evidence type="ECO:0000259" key="9">
    <source>
        <dbReference type="Pfam" id="PF00689"/>
    </source>
</evidence>
<feature type="domain" description="Cation-transporting P-type ATPase C-terminal" evidence="9">
    <location>
        <begin position="84"/>
        <end position="233"/>
    </location>
</feature>
<keyword evidence="6 8" id="KW-0472">Membrane</keyword>
<dbReference type="NCBIfam" id="TIGR01494">
    <property type="entry name" value="ATPase_P-type"/>
    <property type="match status" value="1"/>
</dbReference>
<dbReference type="PANTHER" id="PTHR42861">
    <property type="entry name" value="CALCIUM-TRANSPORTING ATPASE"/>
    <property type="match status" value="1"/>
</dbReference>
<evidence type="ECO:0000256" key="3">
    <source>
        <dbReference type="ARBA" id="ARBA00022568"/>
    </source>
</evidence>
<feature type="transmembrane region" description="Helical" evidence="8">
    <location>
        <begin position="111"/>
        <end position="131"/>
    </location>
</feature>
<evidence type="ECO:0000313" key="11">
    <source>
        <dbReference type="Proteomes" id="UP001165941"/>
    </source>
</evidence>
<dbReference type="Proteomes" id="UP001165941">
    <property type="component" value="Unassembled WGS sequence"/>
</dbReference>
<name>A0ABX0S6T5_PONBL</name>
<evidence type="ECO:0000256" key="6">
    <source>
        <dbReference type="ARBA" id="ARBA00023136"/>
    </source>
</evidence>
<dbReference type="InterPro" id="IPR036412">
    <property type="entry name" value="HAD-like_sf"/>
</dbReference>
<keyword evidence="4 8" id="KW-0812">Transmembrane</keyword>
<sequence length="255" mass="28291">MKIIKSLQKNGSVVAMTGDGVNDAVALKAADIGVAMGQTGTDVCKEAADMILVDDDFQTIMSAIEEGKGIYNNIKNFVRFQLSTLGVEPVDKDVIRKPPRNWKDSILTKNLILKILVSSIIIVCGTLFVFWRELRDNVITPRDTTMTFTCFVFFDMFNALSSRSQTKSVFEIGLCSNKMFCYAVLGSIMGQLLVIYFPPLQKVFQTESLSILDLLFLLGLTSSVCIVAEIIKKVERSREKIQKPVSSTSSSFLEV</sequence>
<evidence type="ECO:0000256" key="5">
    <source>
        <dbReference type="ARBA" id="ARBA00022989"/>
    </source>
</evidence>
<keyword evidence="3" id="KW-0406">Ion transport</keyword>
<dbReference type="InterPro" id="IPR023214">
    <property type="entry name" value="HAD_sf"/>
</dbReference>
<comment type="subcellular location">
    <subcellularLocation>
        <location evidence="1">Membrane</location>
    </subcellularLocation>
</comment>
<dbReference type="EMBL" id="PGGH01075687">
    <property type="protein sequence ID" value="NIG59006.1"/>
    <property type="molecule type" value="Genomic_DNA"/>
</dbReference>
<dbReference type="Pfam" id="PF00689">
    <property type="entry name" value="Cation_ATPase_C"/>
    <property type="match status" value="1"/>
</dbReference>